<name>A0A5D2UA28_GOSMU</name>
<evidence type="ECO:0008006" key="14">
    <source>
        <dbReference type="Google" id="ProtNLM"/>
    </source>
</evidence>
<evidence type="ECO:0000256" key="6">
    <source>
        <dbReference type="ARBA" id="ARBA00023136"/>
    </source>
</evidence>
<sequence length="479" mass="52796">MCPPYLFLLFCCFSLTYIHLCKPAATQTILIIIERGLLHCTKHFLSHSFSSIIYKQIKNMGFWTLFEVAAMPILQVLIISLLGAFLATNYCKLFPEDTRRSLNKLVFVVFTPSLMFASLAKTVTLQDIISWWFMPVNMGITFLVGGMVGWFVVKILRPKPHLEGLIIATCSAGNVGNLLLILVPAVCNEDRSPFGNRDVCNSVGLSYASFSMALGGFYIWTISYQMVKSSAVKSKALEAAEEFVSKVEANNNLDATAQTQLLKERKEEGAITTVATKEVEDPEQHANVSQESRPKQEGKGLLWVNVVAFLRQILKELMAPPTLGAIAGFVFGATVWLRKLIIGEGAPLRVMQDSTKLLGDATIPCITLIIGGNLIGGLRSSKIKPLVIVGVVCARYIILPVIGIWVVKAAAKLGFLPSDPLFSYVLMLQFTVPPASNIGTMTQLFDVGQEECSVLFLWTYLVAAFALTTWSTIFMWILT</sequence>
<feature type="chain" id="PRO_5022798741" description="Auxin efflux carrier" evidence="11">
    <location>
        <begin position="27"/>
        <end position="479"/>
    </location>
</feature>
<feature type="transmembrane region" description="Helical" evidence="10">
    <location>
        <begin position="317"/>
        <end position="337"/>
    </location>
</feature>
<feature type="transmembrane region" description="Helical" evidence="10">
    <location>
        <begin position="165"/>
        <end position="186"/>
    </location>
</feature>
<keyword evidence="4" id="KW-0256">Endoplasmic reticulum</keyword>
<dbReference type="Proteomes" id="UP000323597">
    <property type="component" value="Chromosome D07"/>
</dbReference>
<keyword evidence="6 10" id="KW-0472">Membrane</keyword>
<evidence type="ECO:0000313" key="12">
    <source>
        <dbReference type="EMBL" id="TYI74462.1"/>
    </source>
</evidence>
<feature type="transmembrane region" description="Helical" evidence="10">
    <location>
        <begin position="387"/>
        <end position="407"/>
    </location>
</feature>
<evidence type="ECO:0000256" key="10">
    <source>
        <dbReference type="SAM" id="Phobius"/>
    </source>
</evidence>
<comment type="subcellular location">
    <subcellularLocation>
        <location evidence="1">Endoplasmic reticulum membrane</location>
        <topology evidence="1">Multi-pass membrane protein</topology>
    </subcellularLocation>
</comment>
<feature type="transmembrane region" description="Helical" evidence="10">
    <location>
        <begin position="206"/>
        <end position="227"/>
    </location>
</feature>
<evidence type="ECO:0000256" key="8">
    <source>
        <dbReference type="ARBA" id="ARBA00025100"/>
    </source>
</evidence>
<keyword evidence="7" id="KW-0927">Auxin signaling pathway</keyword>
<keyword evidence="5 10" id="KW-1133">Transmembrane helix</keyword>
<evidence type="ECO:0000256" key="7">
    <source>
        <dbReference type="ARBA" id="ARBA00023294"/>
    </source>
</evidence>
<keyword evidence="3 10" id="KW-0812">Transmembrane</keyword>
<evidence type="ECO:0000256" key="4">
    <source>
        <dbReference type="ARBA" id="ARBA00022824"/>
    </source>
</evidence>
<dbReference type="Pfam" id="PF03547">
    <property type="entry name" value="Mem_trans"/>
    <property type="match status" value="1"/>
</dbReference>
<protein>
    <recommendedName>
        <fullName evidence="14">Auxin efflux carrier</fullName>
    </recommendedName>
</protein>
<keyword evidence="11" id="KW-0732">Signal</keyword>
<dbReference type="GO" id="GO:0009734">
    <property type="term" value="P:auxin-activated signaling pathway"/>
    <property type="evidence" value="ECO:0007669"/>
    <property type="project" value="UniProtKB-KW"/>
</dbReference>
<comment type="similarity">
    <text evidence="9">Belongs to the auxin efflux carrier (TC 2.A.69.2) family.</text>
</comment>
<gene>
    <name evidence="12" type="ORF">E1A91_D07G201200v1</name>
</gene>
<dbReference type="PANTHER" id="PTHR31651:SF3">
    <property type="entry name" value="PROTEIN PIN-LIKES 7"/>
    <property type="match status" value="1"/>
</dbReference>
<evidence type="ECO:0000256" key="9">
    <source>
        <dbReference type="ARBA" id="ARBA00025752"/>
    </source>
</evidence>
<feature type="transmembrane region" description="Helical" evidence="10">
    <location>
        <begin position="69"/>
        <end position="90"/>
    </location>
</feature>
<dbReference type="InterPro" id="IPR004776">
    <property type="entry name" value="Mem_transp_PIN-like"/>
</dbReference>
<dbReference type="PANTHER" id="PTHR31651">
    <property type="match status" value="1"/>
</dbReference>
<evidence type="ECO:0000256" key="3">
    <source>
        <dbReference type="ARBA" id="ARBA00022692"/>
    </source>
</evidence>
<evidence type="ECO:0000256" key="11">
    <source>
        <dbReference type="SAM" id="SignalP"/>
    </source>
</evidence>
<dbReference type="GO" id="GO:0080162">
    <property type="term" value="P:endoplasmic reticulum to cytosol auxin transport"/>
    <property type="evidence" value="ECO:0007669"/>
    <property type="project" value="InterPro"/>
</dbReference>
<evidence type="ECO:0000256" key="2">
    <source>
        <dbReference type="ARBA" id="ARBA00022448"/>
    </source>
</evidence>
<comment type="function">
    <text evidence="8">Involved in cellular auxin homeostasis by regulating auxin metabolism. Regulates intracellular auxin accumulation at the endoplasmic reticulum and thus auxin availability for nuclear auxin signaling.</text>
</comment>
<evidence type="ECO:0000256" key="1">
    <source>
        <dbReference type="ARBA" id="ARBA00004477"/>
    </source>
</evidence>
<dbReference type="EMBL" id="CM017655">
    <property type="protein sequence ID" value="TYI74462.1"/>
    <property type="molecule type" value="Genomic_DNA"/>
</dbReference>
<keyword evidence="13" id="KW-1185">Reference proteome</keyword>
<dbReference type="InterPro" id="IPR045033">
    <property type="entry name" value="PILS1/3/4/5/7"/>
</dbReference>
<dbReference type="AlphaFoldDB" id="A0A5D2UA28"/>
<reference evidence="12 13" key="1">
    <citation type="submission" date="2019-07" db="EMBL/GenBank/DDBJ databases">
        <title>WGS assembly of Gossypium mustelinum.</title>
        <authorList>
            <person name="Chen Z.J."/>
            <person name="Sreedasyam A."/>
            <person name="Ando A."/>
            <person name="Song Q."/>
            <person name="De L."/>
            <person name="Hulse-Kemp A."/>
            <person name="Ding M."/>
            <person name="Ye W."/>
            <person name="Kirkbride R."/>
            <person name="Jenkins J."/>
            <person name="Plott C."/>
            <person name="Lovell J."/>
            <person name="Lin Y.-M."/>
            <person name="Vaughn R."/>
            <person name="Liu B."/>
            <person name="Li W."/>
            <person name="Simpson S."/>
            <person name="Scheffler B."/>
            <person name="Saski C."/>
            <person name="Grover C."/>
            <person name="Hu G."/>
            <person name="Conover J."/>
            <person name="Carlson J."/>
            <person name="Shu S."/>
            <person name="Boston L."/>
            <person name="Williams M."/>
            <person name="Peterson D."/>
            <person name="Mcgee K."/>
            <person name="Jones D."/>
            <person name="Wendel J."/>
            <person name="Stelly D."/>
            <person name="Grimwood J."/>
            <person name="Schmutz J."/>
        </authorList>
    </citation>
    <scope>NUCLEOTIDE SEQUENCE [LARGE SCALE GENOMIC DNA]</scope>
    <source>
        <strain evidence="12">1408120.09</strain>
    </source>
</reference>
<dbReference type="GO" id="GO:0005789">
    <property type="term" value="C:endoplasmic reticulum membrane"/>
    <property type="evidence" value="ECO:0007669"/>
    <property type="project" value="UniProtKB-SubCell"/>
</dbReference>
<keyword evidence="2" id="KW-0813">Transport</keyword>
<feature type="signal peptide" evidence="11">
    <location>
        <begin position="1"/>
        <end position="26"/>
    </location>
</feature>
<feature type="transmembrane region" description="Helical" evidence="10">
    <location>
        <begin position="102"/>
        <end position="120"/>
    </location>
</feature>
<accession>A0A5D2UA28</accession>
<feature type="transmembrane region" description="Helical" evidence="10">
    <location>
        <begin position="455"/>
        <end position="478"/>
    </location>
</feature>
<feature type="transmembrane region" description="Helical" evidence="10">
    <location>
        <begin position="132"/>
        <end position="153"/>
    </location>
</feature>
<evidence type="ECO:0000256" key="5">
    <source>
        <dbReference type="ARBA" id="ARBA00022989"/>
    </source>
</evidence>
<feature type="transmembrane region" description="Helical" evidence="10">
    <location>
        <begin position="357"/>
        <end position="375"/>
    </location>
</feature>
<proteinExistence type="inferred from homology"/>
<evidence type="ECO:0000313" key="13">
    <source>
        <dbReference type="Proteomes" id="UP000323597"/>
    </source>
</evidence>
<organism evidence="12 13">
    <name type="scientific">Gossypium mustelinum</name>
    <name type="common">Cotton</name>
    <name type="synonym">Gossypium caicoense</name>
    <dbReference type="NCBI Taxonomy" id="34275"/>
    <lineage>
        <taxon>Eukaryota</taxon>
        <taxon>Viridiplantae</taxon>
        <taxon>Streptophyta</taxon>
        <taxon>Embryophyta</taxon>
        <taxon>Tracheophyta</taxon>
        <taxon>Spermatophyta</taxon>
        <taxon>Magnoliopsida</taxon>
        <taxon>eudicotyledons</taxon>
        <taxon>Gunneridae</taxon>
        <taxon>Pentapetalae</taxon>
        <taxon>rosids</taxon>
        <taxon>malvids</taxon>
        <taxon>Malvales</taxon>
        <taxon>Malvaceae</taxon>
        <taxon>Malvoideae</taxon>
        <taxon>Gossypium</taxon>
    </lineage>
</organism>